<dbReference type="EMBL" id="OX465086">
    <property type="protein sequence ID" value="CAI9263857.1"/>
    <property type="molecule type" value="Genomic_DNA"/>
</dbReference>
<name>A0AA35VJ05_LACSI</name>
<accession>A0AA35VJ05</accession>
<keyword evidence="2" id="KW-1185">Reference proteome</keyword>
<proteinExistence type="predicted"/>
<evidence type="ECO:0000313" key="2">
    <source>
        <dbReference type="Proteomes" id="UP001177003"/>
    </source>
</evidence>
<reference evidence="1" key="1">
    <citation type="submission" date="2023-04" db="EMBL/GenBank/DDBJ databases">
        <authorList>
            <person name="Vijverberg K."/>
            <person name="Xiong W."/>
            <person name="Schranz E."/>
        </authorList>
    </citation>
    <scope>NUCLEOTIDE SEQUENCE</scope>
</reference>
<sequence>MADKTSLSTLPLSTHINGDGREIEQAGVVGARVWSHFQQGGRSFDNGGDVKNLKLKRTGGRDSGIEKECLRWRRKWAKMEVWDDNHLQGIGDEDADTRRTSIGKACSGKVDASEATIQAEDLVVSMWV</sequence>
<dbReference type="Proteomes" id="UP001177003">
    <property type="component" value="Chromosome 0"/>
</dbReference>
<evidence type="ECO:0000313" key="1">
    <source>
        <dbReference type="EMBL" id="CAI9263857.1"/>
    </source>
</evidence>
<protein>
    <submittedName>
        <fullName evidence="1">Uncharacterized protein</fullName>
    </submittedName>
</protein>
<gene>
    <name evidence="1" type="ORF">LSALG_LOCUS4530</name>
</gene>
<dbReference type="AlphaFoldDB" id="A0AA35VJ05"/>
<organism evidence="1 2">
    <name type="scientific">Lactuca saligna</name>
    <name type="common">Willowleaf lettuce</name>
    <dbReference type="NCBI Taxonomy" id="75948"/>
    <lineage>
        <taxon>Eukaryota</taxon>
        <taxon>Viridiplantae</taxon>
        <taxon>Streptophyta</taxon>
        <taxon>Embryophyta</taxon>
        <taxon>Tracheophyta</taxon>
        <taxon>Spermatophyta</taxon>
        <taxon>Magnoliopsida</taxon>
        <taxon>eudicotyledons</taxon>
        <taxon>Gunneridae</taxon>
        <taxon>Pentapetalae</taxon>
        <taxon>asterids</taxon>
        <taxon>campanulids</taxon>
        <taxon>Asterales</taxon>
        <taxon>Asteraceae</taxon>
        <taxon>Cichorioideae</taxon>
        <taxon>Cichorieae</taxon>
        <taxon>Lactucinae</taxon>
        <taxon>Lactuca</taxon>
    </lineage>
</organism>